<dbReference type="GO" id="GO:0045944">
    <property type="term" value="P:positive regulation of transcription by RNA polymerase II"/>
    <property type="evidence" value="ECO:0007669"/>
    <property type="project" value="TreeGrafter"/>
</dbReference>
<dbReference type="STRING" id="5514.A0A395RBM3"/>
<comment type="caution">
    <text evidence="1">The sequence shown here is derived from an EMBL/GenBank/DDBJ whole genome shotgun (WGS) entry which is preliminary data.</text>
</comment>
<keyword evidence="2" id="KW-1185">Reference proteome</keyword>
<dbReference type="EMBL" id="PXOF01000363">
    <property type="protein sequence ID" value="RGP57443.1"/>
    <property type="molecule type" value="Genomic_DNA"/>
</dbReference>
<evidence type="ECO:0000313" key="1">
    <source>
        <dbReference type="EMBL" id="RGP57443.1"/>
    </source>
</evidence>
<dbReference type="GO" id="GO:0000981">
    <property type="term" value="F:DNA-binding transcription factor activity, RNA polymerase II-specific"/>
    <property type="evidence" value="ECO:0007669"/>
    <property type="project" value="TreeGrafter"/>
</dbReference>
<dbReference type="InterPro" id="IPR052780">
    <property type="entry name" value="AAA_Catabolism_Regulators"/>
</dbReference>
<dbReference type="AlphaFoldDB" id="A0A395RBM3"/>
<dbReference type="PANTHER" id="PTHR31644:SF3">
    <property type="entry name" value="ZN(II)2CYS6 TRANSCRIPTION FACTOR (EUROFUNG)"/>
    <property type="match status" value="1"/>
</dbReference>
<dbReference type="CDD" id="cd12148">
    <property type="entry name" value="fungal_TF_MHR"/>
    <property type="match status" value="1"/>
</dbReference>
<proteinExistence type="predicted"/>
<dbReference type="Proteomes" id="UP000266152">
    <property type="component" value="Unassembled WGS sequence"/>
</dbReference>
<protein>
    <submittedName>
        <fullName evidence="1">Aro80-positive transcription regulator of aro9 and aro10</fullName>
    </submittedName>
</protein>
<gene>
    <name evidence="1" type="ORF">FSPOR_11980</name>
</gene>
<sequence>MSWMLLGMANDLAYELGILSNQQADMNQSPDLDLLRCIRAQKLLYVYLTQTATRIGYPSVFPREHISHCISSTSASPELTQLSRTASSMFFHSAAHLQTKVLGDHYVDLLEHFNLSLFKWQNKFNTMSKDITEPLRDTLSIEFHHIKACTSVITIQAVVVRASSAGFTAATTDPDETLSAFITPKDAKFLQEVISDTKKVLHTATMSNFIHRLPYAPARVKISVISSSVFLIKALSIGSTHTDVNGALHMLDQCTSALKSSPADDMDFALSQGENVTGGSISYLSSLDSEQLDGGGNFMNFEPDTTFTVKVRTAISMRGL</sequence>
<organism evidence="1 2">
    <name type="scientific">Fusarium sporotrichioides</name>
    <dbReference type="NCBI Taxonomy" id="5514"/>
    <lineage>
        <taxon>Eukaryota</taxon>
        <taxon>Fungi</taxon>
        <taxon>Dikarya</taxon>
        <taxon>Ascomycota</taxon>
        <taxon>Pezizomycotina</taxon>
        <taxon>Sordariomycetes</taxon>
        <taxon>Hypocreomycetidae</taxon>
        <taxon>Hypocreales</taxon>
        <taxon>Nectriaceae</taxon>
        <taxon>Fusarium</taxon>
    </lineage>
</organism>
<reference evidence="1 2" key="1">
    <citation type="journal article" date="2018" name="PLoS Pathog.">
        <title>Evolution of structural diversity of trichothecenes, a family of toxins produced by plant pathogenic and entomopathogenic fungi.</title>
        <authorList>
            <person name="Proctor R.H."/>
            <person name="McCormick S.P."/>
            <person name="Kim H.S."/>
            <person name="Cardoza R.E."/>
            <person name="Stanley A.M."/>
            <person name="Lindo L."/>
            <person name="Kelly A."/>
            <person name="Brown D.W."/>
            <person name="Lee T."/>
            <person name="Vaughan M.M."/>
            <person name="Alexander N.J."/>
            <person name="Busman M."/>
            <person name="Gutierrez S."/>
        </authorList>
    </citation>
    <scope>NUCLEOTIDE SEQUENCE [LARGE SCALE GENOMIC DNA]</scope>
    <source>
        <strain evidence="1 2">NRRL 3299</strain>
    </source>
</reference>
<dbReference type="GO" id="GO:0005634">
    <property type="term" value="C:nucleus"/>
    <property type="evidence" value="ECO:0007669"/>
    <property type="project" value="TreeGrafter"/>
</dbReference>
<evidence type="ECO:0000313" key="2">
    <source>
        <dbReference type="Proteomes" id="UP000266152"/>
    </source>
</evidence>
<name>A0A395RBM3_FUSSP</name>
<dbReference type="PANTHER" id="PTHR31644">
    <property type="entry name" value="TRANSCRIPTIONAL ACTIVATOR ARO80-RELATED"/>
    <property type="match status" value="1"/>
</dbReference>
<dbReference type="GO" id="GO:0009074">
    <property type="term" value="P:aromatic amino acid family catabolic process"/>
    <property type="evidence" value="ECO:0007669"/>
    <property type="project" value="TreeGrafter"/>
</dbReference>
<accession>A0A395RBM3</accession>